<keyword evidence="1" id="KW-0812">Transmembrane</keyword>
<feature type="transmembrane region" description="Helical" evidence="1">
    <location>
        <begin position="33"/>
        <end position="52"/>
    </location>
</feature>
<dbReference type="EMBL" id="WHVB01000020">
    <property type="protein sequence ID" value="KAF8472318.1"/>
    <property type="molecule type" value="Genomic_DNA"/>
</dbReference>
<comment type="caution">
    <text evidence="3">The sequence shown here is derived from an EMBL/GenBank/DDBJ whole genome shotgun (WGS) entry which is preliminary data.</text>
</comment>
<keyword evidence="1" id="KW-1133">Transmembrane helix</keyword>
<sequence>MPTRQIDHSPTHLIYRRRRLPDHISSVATPDRLWLSNFFIAIVTLGTTDIVMRQHVLHATDRELLHISALCETLFMLRRGLFLRLYGLLCPFLLYPPLAFFKLARAPPQCSHSTSFWTSTQAPSLAASPPTWRRIQ</sequence>
<keyword evidence="1" id="KW-0472">Membrane</keyword>
<reference evidence="3" key="1">
    <citation type="submission" date="2019-10" db="EMBL/GenBank/DDBJ databases">
        <authorList>
            <consortium name="DOE Joint Genome Institute"/>
            <person name="Kuo A."/>
            <person name="Miyauchi S."/>
            <person name="Kiss E."/>
            <person name="Drula E."/>
            <person name="Kohler A."/>
            <person name="Sanchez-Garcia M."/>
            <person name="Andreopoulos B."/>
            <person name="Barry K.W."/>
            <person name="Bonito G."/>
            <person name="Buee M."/>
            <person name="Carver A."/>
            <person name="Chen C."/>
            <person name="Cichocki N."/>
            <person name="Clum A."/>
            <person name="Culley D."/>
            <person name="Crous P.W."/>
            <person name="Fauchery L."/>
            <person name="Girlanda M."/>
            <person name="Hayes R."/>
            <person name="Keri Z."/>
            <person name="LaButti K."/>
            <person name="Lipzen A."/>
            <person name="Lombard V."/>
            <person name="Magnuson J."/>
            <person name="Maillard F."/>
            <person name="Morin E."/>
            <person name="Murat C."/>
            <person name="Nolan M."/>
            <person name="Ohm R."/>
            <person name="Pangilinan J."/>
            <person name="Pereira M."/>
            <person name="Perotto S."/>
            <person name="Peter M."/>
            <person name="Riley R."/>
            <person name="Sitrit Y."/>
            <person name="Stielow B."/>
            <person name="Szollosi G."/>
            <person name="Zifcakova L."/>
            <person name="Stursova M."/>
            <person name="Spatafora J.W."/>
            <person name="Tedersoo L."/>
            <person name="Vaario L.-M."/>
            <person name="Yamada A."/>
            <person name="Yan M."/>
            <person name="Wang P."/>
            <person name="Xu J."/>
            <person name="Bruns T."/>
            <person name="Baldrian P."/>
            <person name="Vilgalys R."/>
            <person name="Henrissat B."/>
            <person name="Grigoriev I.V."/>
            <person name="Hibbett D."/>
            <person name="Nagy L.G."/>
            <person name="Martin F.M."/>
        </authorList>
    </citation>
    <scope>NUCLEOTIDE SEQUENCE</scope>
    <source>
        <strain evidence="3">Prilba</strain>
    </source>
</reference>
<organism evidence="3 4">
    <name type="scientific">Russula ochroleuca</name>
    <dbReference type="NCBI Taxonomy" id="152965"/>
    <lineage>
        <taxon>Eukaryota</taxon>
        <taxon>Fungi</taxon>
        <taxon>Dikarya</taxon>
        <taxon>Basidiomycota</taxon>
        <taxon>Agaricomycotina</taxon>
        <taxon>Agaricomycetes</taxon>
        <taxon>Russulales</taxon>
        <taxon>Russulaceae</taxon>
        <taxon>Russula</taxon>
    </lineage>
</organism>
<reference evidence="3" key="2">
    <citation type="journal article" date="2020" name="Nat. Commun.">
        <title>Large-scale genome sequencing of mycorrhizal fungi provides insights into the early evolution of symbiotic traits.</title>
        <authorList>
            <person name="Miyauchi S."/>
            <person name="Kiss E."/>
            <person name="Kuo A."/>
            <person name="Drula E."/>
            <person name="Kohler A."/>
            <person name="Sanchez-Garcia M."/>
            <person name="Morin E."/>
            <person name="Andreopoulos B."/>
            <person name="Barry K.W."/>
            <person name="Bonito G."/>
            <person name="Buee M."/>
            <person name="Carver A."/>
            <person name="Chen C."/>
            <person name="Cichocki N."/>
            <person name="Clum A."/>
            <person name="Culley D."/>
            <person name="Crous P.W."/>
            <person name="Fauchery L."/>
            <person name="Girlanda M."/>
            <person name="Hayes R.D."/>
            <person name="Keri Z."/>
            <person name="LaButti K."/>
            <person name="Lipzen A."/>
            <person name="Lombard V."/>
            <person name="Magnuson J."/>
            <person name="Maillard F."/>
            <person name="Murat C."/>
            <person name="Nolan M."/>
            <person name="Ohm R.A."/>
            <person name="Pangilinan J."/>
            <person name="Pereira M.F."/>
            <person name="Perotto S."/>
            <person name="Peter M."/>
            <person name="Pfister S."/>
            <person name="Riley R."/>
            <person name="Sitrit Y."/>
            <person name="Stielow J.B."/>
            <person name="Szollosi G."/>
            <person name="Zifcakova L."/>
            <person name="Stursova M."/>
            <person name="Spatafora J.W."/>
            <person name="Tedersoo L."/>
            <person name="Vaario L.M."/>
            <person name="Yamada A."/>
            <person name="Yan M."/>
            <person name="Wang P."/>
            <person name="Xu J."/>
            <person name="Bruns T."/>
            <person name="Baldrian P."/>
            <person name="Vilgalys R."/>
            <person name="Dunand C."/>
            <person name="Henrissat B."/>
            <person name="Grigoriev I.V."/>
            <person name="Hibbett D."/>
            <person name="Nagy L.G."/>
            <person name="Martin F.M."/>
        </authorList>
    </citation>
    <scope>NUCLEOTIDE SEQUENCE</scope>
    <source>
        <strain evidence="3">Prilba</strain>
    </source>
</reference>
<dbReference type="AlphaFoldDB" id="A0A9P5JZI4"/>
<proteinExistence type="predicted"/>
<feature type="transmembrane region" description="Helical" evidence="1">
    <location>
        <begin position="85"/>
        <end position="104"/>
    </location>
</feature>
<keyword evidence="4" id="KW-1185">Reference proteome</keyword>
<dbReference type="EMBL" id="WHVB01000020">
    <property type="protein sequence ID" value="KAF8472322.1"/>
    <property type="molecule type" value="Genomic_DNA"/>
</dbReference>
<dbReference type="OrthoDB" id="6509908at2759"/>
<protein>
    <submittedName>
        <fullName evidence="3">Uncharacterized protein</fullName>
    </submittedName>
</protein>
<evidence type="ECO:0000256" key="1">
    <source>
        <dbReference type="SAM" id="Phobius"/>
    </source>
</evidence>
<gene>
    <name evidence="2" type="ORF">DFH94DRAFT_185707</name>
    <name evidence="3" type="ORF">DFH94DRAFT_185793</name>
</gene>
<name>A0A9P5JZI4_9AGAM</name>
<dbReference type="Proteomes" id="UP000759537">
    <property type="component" value="Unassembled WGS sequence"/>
</dbReference>
<accession>A0A9P5JZI4</accession>
<evidence type="ECO:0000313" key="4">
    <source>
        <dbReference type="Proteomes" id="UP000759537"/>
    </source>
</evidence>
<evidence type="ECO:0000313" key="3">
    <source>
        <dbReference type="EMBL" id="KAF8472322.1"/>
    </source>
</evidence>
<evidence type="ECO:0000313" key="2">
    <source>
        <dbReference type="EMBL" id="KAF8472318.1"/>
    </source>
</evidence>